<dbReference type="Proteomes" id="UP001630127">
    <property type="component" value="Unassembled WGS sequence"/>
</dbReference>
<gene>
    <name evidence="8" type="ORF">ACH5RR_004717</name>
</gene>
<reference evidence="8 9" key="1">
    <citation type="submission" date="2024-11" db="EMBL/GenBank/DDBJ databases">
        <title>A near-complete genome assembly of Cinchona calisaya.</title>
        <authorList>
            <person name="Lian D.C."/>
            <person name="Zhao X.W."/>
            <person name="Wei L."/>
        </authorList>
    </citation>
    <scope>NUCLEOTIDE SEQUENCE [LARGE SCALE GENOMIC DNA]</scope>
    <source>
        <tissue evidence="8">Nenye</tissue>
    </source>
</reference>
<evidence type="ECO:0000256" key="1">
    <source>
        <dbReference type="ARBA" id="ARBA00004123"/>
    </source>
</evidence>
<sequence>MDSESVFPAHTTNNSHFQNDILPTPTTISAPSHHHDNLPNPATATATDVAGITTNASTNEQPAPKDKKPKITKDRHTKVNGRGRRVRMPAVCAARIFQLTKELGHRTDGQTIEWLLRHAEPSVIAATGTGTVPETVVTTVGSLPASRPVESNFAGVTVVQPPTVVVPVMHMPTAGFLSAVPTQNCRLDQHQQQPPATAMEFGSGINGCYHHMPYTSLLLHSSPGEEEKEHAESSEKRTNDFWHL</sequence>
<evidence type="ECO:0000259" key="7">
    <source>
        <dbReference type="PROSITE" id="PS51369"/>
    </source>
</evidence>
<protein>
    <recommendedName>
        <fullName evidence="7">TCP domain-containing protein</fullName>
    </recommendedName>
</protein>
<keyword evidence="4" id="KW-0804">Transcription</keyword>
<evidence type="ECO:0000256" key="2">
    <source>
        <dbReference type="ARBA" id="ARBA00023015"/>
    </source>
</evidence>
<keyword evidence="5" id="KW-0539">Nucleus</keyword>
<evidence type="ECO:0000256" key="3">
    <source>
        <dbReference type="ARBA" id="ARBA00023125"/>
    </source>
</evidence>
<feature type="region of interest" description="Disordered" evidence="6">
    <location>
        <begin position="1"/>
        <end position="78"/>
    </location>
</feature>
<dbReference type="GO" id="GO:0003677">
    <property type="term" value="F:DNA binding"/>
    <property type="evidence" value="ECO:0007669"/>
    <property type="project" value="UniProtKB-KW"/>
</dbReference>
<feature type="compositionally biased region" description="Basic and acidic residues" evidence="6">
    <location>
        <begin position="63"/>
        <end position="74"/>
    </location>
</feature>
<dbReference type="InterPro" id="IPR017887">
    <property type="entry name" value="TF_TCP_subgr"/>
</dbReference>
<comment type="caution">
    <text evidence="8">The sequence shown here is derived from an EMBL/GenBank/DDBJ whole genome shotgun (WGS) entry which is preliminary data.</text>
</comment>
<comment type="subcellular location">
    <subcellularLocation>
        <location evidence="1">Nucleus</location>
    </subcellularLocation>
</comment>
<evidence type="ECO:0000313" key="9">
    <source>
        <dbReference type="Proteomes" id="UP001630127"/>
    </source>
</evidence>
<dbReference type="PANTHER" id="PTHR31072:SF91">
    <property type="entry name" value="TRANSCRIPTION FACTOR TCP6"/>
    <property type="match status" value="1"/>
</dbReference>
<evidence type="ECO:0000256" key="4">
    <source>
        <dbReference type="ARBA" id="ARBA00023163"/>
    </source>
</evidence>
<dbReference type="AlphaFoldDB" id="A0ABD3AYT9"/>
<dbReference type="InterPro" id="IPR005333">
    <property type="entry name" value="Transcription_factor_TCP"/>
</dbReference>
<evidence type="ECO:0000256" key="6">
    <source>
        <dbReference type="SAM" id="MobiDB-lite"/>
    </source>
</evidence>
<dbReference type="Pfam" id="PF03634">
    <property type="entry name" value="TCP"/>
    <property type="match status" value="1"/>
</dbReference>
<accession>A0ABD3AYT9</accession>
<evidence type="ECO:0000313" key="8">
    <source>
        <dbReference type="EMBL" id="KAL3536256.1"/>
    </source>
</evidence>
<keyword evidence="9" id="KW-1185">Reference proteome</keyword>
<feature type="domain" description="TCP" evidence="7">
    <location>
        <begin position="72"/>
        <end position="126"/>
    </location>
</feature>
<dbReference type="PANTHER" id="PTHR31072">
    <property type="entry name" value="TRANSCRIPTION FACTOR TCP4-RELATED"/>
    <property type="match status" value="1"/>
</dbReference>
<name>A0ABD3AYT9_9GENT</name>
<feature type="compositionally biased region" description="Basic and acidic residues" evidence="6">
    <location>
        <begin position="223"/>
        <end position="244"/>
    </location>
</feature>
<dbReference type="GO" id="GO:0005634">
    <property type="term" value="C:nucleus"/>
    <property type="evidence" value="ECO:0007669"/>
    <property type="project" value="UniProtKB-SubCell"/>
</dbReference>
<proteinExistence type="predicted"/>
<feature type="region of interest" description="Disordered" evidence="6">
    <location>
        <begin position="222"/>
        <end position="244"/>
    </location>
</feature>
<dbReference type="PROSITE" id="PS51369">
    <property type="entry name" value="TCP"/>
    <property type="match status" value="1"/>
</dbReference>
<dbReference type="EMBL" id="JBJUIK010000002">
    <property type="protein sequence ID" value="KAL3536256.1"/>
    <property type="molecule type" value="Genomic_DNA"/>
</dbReference>
<feature type="compositionally biased region" description="Polar residues" evidence="6">
    <location>
        <begin position="40"/>
        <end position="61"/>
    </location>
</feature>
<keyword evidence="3" id="KW-0238">DNA-binding</keyword>
<evidence type="ECO:0000256" key="5">
    <source>
        <dbReference type="ARBA" id="ARBA00023242"/>
    </source>
</evidence>
<organism evidence="8 9">
    <name type="scientific">Cinchona calisaya</name>
    <dbReference type="NCBI Taxonomy" id="153742"/>
    <lineage>
        <taxon>Eukaryota</taxon>
        <taxon>Viridiplantae</taxon>
        <taxon>Streptophyta</taxon>
        <taxon>Embryophyta</taxon>
        <taxon>Tracheophyta</taxon>
        <taxon>Spermatophyta</taxon>
        <taxon>Magnoliopsida</taxon>
        <taxon>eudicotyledons</taxon>
        <taxon>Gunneridae</taxon>
        <taxon>Pentapetalae</taxon>
        <taxon>asterids</taxon>
        <taxon>lamiids</taxon>
        <taxon>Gentianales</taxon>
        <taxon>Rubiaceae</taxon>
        <taxon>Cinchonoideae</taxon>
        <taxon>Cinchoneae</taxon>
        <taxon>Cinchona</taxon>
    </lineage>
</organism>
<keyword evidence="2" id="KW-0805">Transcription regulation</keyword>